<dbReference type="PANTHER" id="PTHR17469">
    <property type="entry name" value="SPERM SPECIFIC ANTIGEN 2-RELATED"/>
    <property type="match status" value="1"/>
</dbReference>
<protein>
    <recommendedName>
        <fullName evidence="2">ITPR-interacting domain-containing protein</fullName>
    </recommendedName>
</protein>
<evidence type="ECO:0000313" key="3">
    <source>
        <dbReference type="EMBL" id="KAJ8279972.1"/>
    </source>
</evidence>
<feature type="region of interest" description="Disordered" evidence="1">
    <location>
        <begin position="1"/>
        <end position="30"/>
    </location>
</feature>
<dbReference type="InterPro" id="IPR043444">
    <property type="entry name" value="TESPA1-like"/>
</dbReference>
<accession>A0A9Q1DT94</accession>
<dbReference type="InterPro" id="IPR029325">
    <property type="entry name" value="ITPR-bd"/>
</dbReference>
<dbReference type="SMART" id="SM01257">
    <property type="entry name" value="KRAP_IP3R_bind"/>
    <property type="match status" value="1"/>
</dbReference>
<dbReference type="AlphaFoldDB" id="A0A9Q1DT94"/>
<comment type="caution">
    <text evidence="3">The sequence shown here is derived from an EMBL/GenBank/DDBJ whole genome shotgun (WGS) entry which is preliminary data.</text>
</comment>
<feature type="region of interest" description="Disordered" evidence="1">
    <location>
        <begin position="242"/>
        <end position="304"/>
    </location>
</feature>
<feature type="domain" description="ITPR-interacting" evidence="2">
    <location>
        <begin position="137"/>
        <end position="280"/>
    </location>
</feature>
<feature type="compositionally biased region" description="Low complexity" evidence="1">
    <location>
        <begin position="494"/>
        <end position="505"/>
    </location>
</feature>
<dbReference type="GO" id="GO:0005102">
    <property type="term" value="F:signaling receptor binding"/>
    <property type="evidence" value="ECO:0007669"/>
    <property type="project" value="InterPro"/>
</dbReference>
<feature type="region of interest" description="Disordered" evidence="1">
    <location>
        <begin position="535"/>
        <end position="572"/>
    </location>
</feature>
<organism evidence="3 4">
    <name type="scientific">Conger conger</name>
    <name type="common">Conger eel</name>
    <name type="synonym">Muraena conger</name>
    <dbReference type="NCBI Taxonomy" id="82655"/>
    <lineage>
        <taxon>Eukaryota</taxon>
        <taxon>Metazoa</taxon>
        <taxon>Chordata</taxon>
        <taxon>Craniata</taxon>
        <taxon>Vertebrata</taxon>
        <taxon>Euteleostomi</taxon>
        <taxon>Actinopterygii</taxon>
        <taxon>Neopterygii</taxon>
        <taxon>Teleostei</taxon>
        <taxon>Anguilliformes</taxon>
        <taxon>Congridae</taxon>
        <taxon>Conger</taxon>
    </lineage>
</organism>
<proteinExistence type="predicted"/>
<dbReference type="Proteomes" id="UP001152803">
    <property type="component" value="Unassembled WGS sequence"/>
</dbReference>
<feature type="compositionally biased region" description="Acidic residues" evidence="1">
    <location>
        <begin position="562"/>
        <end position="571"/>
    </location>
</feature>
<dbReference type="PANTHER" id="PTHR17469:SF14">
    <property type="entry name" value="PROTEIN ITPRID1"/>
    <property type="match status" value="1"/>
</dbReference>
<feature type="compositionally biased region" description="Basic and acidic residues" evidence="1">
    <location>
        <begin position="1"/>
        <end position="10"/>
    </location>
</feature>
<dbReference type="OrthoDB" id="6088188at2759"/>
<feature type="region of interest" description="Disordered" evidence="1">
    <location>
        <begin position="769"/>
        <end position="795"/>
    </location>
</feature>
<feature type="compositionally biased region" description="Basic and acidic residues" evidence="1">
    <location>
        <begin position="463"/>
        <end position="472"/>
    </location>
</feature>
<evidence type="ECO:0000313" key="4">
    <source>
        <dbReference type="Proteomes" id="UP001152803"/>
    </source>
</evidence>
<evidence type="ECO:0000256" key="1">
    <source>
        <dbReference type="SAM" id="MobiDB-lite"/>
    </source>
</evidence>
<dbReference type="Pfam" id="PF14722">
    <property type="entry name" value="KRAP_IP3R_bind"/>
    <property type="match status" value="1"/>
</dbReference>
<evidence type="ECO:0000259" key="2">
    <source>
        <dbReference type="SMART" id="SM01257"/>
    </source>
</evidence>
<reference evidence="3" key="1">
    <citation type="journal article" date="2023" name="Science">
        <title>Genome structures resolve the early diversification of teleost fishes.</title>
        <authorList>
            <person name="Parey E."/>
            <person name="Louis A."/>
            <person name="Montfort J."/>
            <person name="Bouchez O."/>
            <person name="Roques C."/>
            <person name="Iampietro C."/>
            <person name="Lluch J."/>
            <person name="Castinel A."/>
            <person name="Donnadieu C."/>
            <person name="Desvignes T."/>
            <person name="Floi Bucao C."/>
            <person name="Jouanno E."/>
            <person name="Wen M."/>
            <person name="Mejri S."/>
            <person name="Dirks R."/>
            <person name="Jansen H."/>
            <person name="Henkel C."/>
            <person name="Chen W.J."/>
            <person name="Zahm M."/>
            <person name="Cabau C."/>
            <person name="Klopp C."/>
            <person name="Thompson A.W."/>
            <person name="Robinson-Rechavi M."/>
            <person name="Braasch I."/>
            <person name="Lecointre G."/>
            <person name="Bobe J."/>
            <person name="Postlethwait J.H."/>
            <person name="Berthelot C."/>
            <person name="Roest Crollius H."/>
            <person name="Guiguen Y."/>
        </authorList>
    </citation>
    <scope>NUCLEOTIDE SEQUENCE</scope>
    <source>
        <strain evidence="3">Concon-B</strain>
    </source>
</reference>
<name>A0A9Q1DT94_CONCO</name>
<keyword evidence="4" id="KW-1185">Reference proteome</keyword>
<dbReference type="EMBL" id="JAFJMO010000004">
    <property type="protein sequence ID" value="KAJ8279972.1"/>
    <property type="molecule type" value="Genomic_DNA"/>
</dbReference>
<sequence>MRQACGRREPPSLQNETPAPALRRGTGEEGAVMLGTVAEKRASLASSKEKWSRVDMQAMPSTRVNGKAGNHKQDGVQQWLLSSCQEKSESHLDATEPLKRGTSGEDDLVLGVEASLYGKTPELKTLRQPLWSKQVGPPLSRWNSQASASSAHSTLSVMDVLNLWHDDPEELLLELGFGSEEPDISVRIPARFINHKSRARGINIQLFLEAQKNRMDLENPDVSNRFRQLEVLHQVTSVFSALVPGPPPAPAPGSSADLSDASRDRRRRLGQLFRRASKKTLSTTQSQPPLPGNPRKSPGGTKTPESFEIEEIHSFDEGSAGRGAAELGEAAEAKFMRTNSCQSDSSGFLEEPVIPSLSIQTSPVPELMKGAAYSPQAAGLECDRTTGEEGISLNPLAQTGTGFVPGQTFDESEDPRAARTSFGEMETGSGADESPGPGEPVALLCSRCRGSLRTQGGSVAPRAESERGRGWSEEGEAEAGGAESFRPDWASFGSSKSVSVQMPSSLPSVSQTTRRRCPAPPLDLRREMADALAAGSRGRGWKLSQGRSQKRSASLDTGLAREEEEEGEGEEEVGRWEAGAHCCCACEHRCPSCSWYSHRPAGELNSAALQLLHKTASCSSPFTFSLDELEGMMRCVRRFRCVLEETGRQLQGEESQVYSHLSDLDREDVASVRQLRAAVRKEAELLETQLAELANHCDTGITTKMQRLLDEQSELCLQLRIPSEPLHWGPVHSHRAPPWGPVSPRPSVGTQCCLLPDLLVSSPSATAALPETQCTSPPPGGTVTLEHDGAQQTPPDKQDLLAFLGFFQSLKDSLRHSVNSDGVE</sequence>
<gene>
    <name evidence="3" type="ORF">COCON_G00070380</name>
</gene>
<feature type="region of interest" description="Disordered" evidence="1">
    <location>
        <begin position="406"/>
        <end position="519"/>
    </location>
</feature>
<feature type="compositionally biased region" description="Polar residues" evidence="1">
    <location>
        <begin position="545"/>
        <end position="555"/>
    </location>
</feature>